<proteinExistence type="predicted"/>
<accession>A0ABR0Q9A9</accession>
<dbReference type="PANTHER" id="PTHR47074">
    <property type="entry name" value="BNAC02G40300D PROTEIN"/>
    <property type="match status" value="1"/>
</dbReference>
<dbReference type="InterPro" id="IPR052929">
    <property type="entry name" value="RNase_H-like_EbsB-rel"/>
</dbReference>
<dbReference type="CDD" id="cd06222">
    <property type="entry name" value="RNase_H_like"/>
    <property type="match status" value="1"/>
</dbReference>
<reference evidence="2 3" key="1">
    <citation type="submission" date="2023-03" db="EMBL/GenBank/DDBJ databases">
        <title>WGS of Gossypium arboreum.</title>
        <authorList>
            <person name="Yu D."/>
        </authorList>
    </citation>
    <scope>NUCLEOTIDE SEQUENCE [LARGE SCALE GENOMIC DNA]</scope>
    <source>
        <tissue evidence="2">Leaf</tissue>
    </source>
</reference>
<protein>
    <recommendedName>
        <fullName evidence="1">RNase H type-1 domain-containing protein</fullName>
    </recommendedName>
</protein>
<evidence type="ECO:0000313" key="3">
    <source>
        <dbReference type="Proteomes" id="UP001358586"/>
    </source>
</evidence>
<gene>
    <name evidence="2" type="ORF">PVK06_011492</name>
</gene>
<dbReference type="SUPFAM" id="SSF53098">
    <property type="entry name" value="Ribonuclease H-like"/>
    <property type="match status" value="1"/>
</dbReference>
<dbReference type="InterPro" id="IPR036397">
    <property type="entry name" value="RNaseH_sf"/>
</dbReference>
<organism evidence="2 3">
    <name type="scientific">Gossypium arboreum</name>
    <name type="common">Tree cotton</name>
    <name type="synonym">Gossypium nanking</name>
    <dbReference type="NCBI Taxonomy" id="29729"/>
    <lineage>
        <taxon>Eukaryota</taxon>
        <taxon>Viridiplantae</taxon>
        <taxon>Streptophyta</taxon>
        <taxon>Embryophyta</taxon>
        <taxon>Tracheophyta</taxon>
        <taxon>Spermatophyta</taxon>
        <taxon>Magnoliopsida</taxon>
        <taxon>eudicotyledons</taxon>
        <taxon>Gunneridae</taxon>
        <taxon>Pentapetalae</taxon>
        <taxon>rosids</taxon>
        <taxon>malvids</taxon>
        <taxon>Malvales</taxon>
        <taxon>Malvaceae</taxon>
        <taxon>Malvoideae</taxon>
        <taxon>Gossypium</taxon>
    </lineage>
</organism>
<evidence type="ECO:0000259" key="1">
    <source>
        <dbReference type="Pfam" id="PF13456"/>
    </source>
</evidence>
<dbReference type="Proteomes" id="UP001358586">
    <property type="component" value="Chromosome 4"/>
</dbReference>
<dbReference type="Gene3D" id="3.30.420.10">
    <property type="entry name" value="Ribonuclease H-like superfamily/Ribonuclease H"/>
    <property type="match status" value="1"/>
</dbReference>
<dbReference type="InterPro" id="IPR012337">
    <property type="entry name" value="RNaseH-like_sf"/>
</dbReference>
<name>A0ABR0Q9A9_GOSAR</name>
<evidence type="ECO:0000313" key="2">
    <source>
        <dbReference type="EMBL" id="KAK5835784.1"/>
    </source>
</evidence>
<dbReference type="Pfam" id="PF13456">
    <property type="entry name" value="RVT_3"/>
    <property type="match status" value="1"/>
</dbReference>
<dbReference type="InterPro" id="IPR044730">
    <property type="entry name" value="RNase_H-like_dom_plant"/>
</dbReference>
<keyword evidence="3" id="KW-1185">Reference proteome</keyword>
<dbReference type="EMBL" id="JARKNE010000004">
    <property type="protein sequence ID" value="KAK5835784.1"/>
    <property type="molecule type" value="Genomic_DNA"/>
</dbReference>
<dbReference type="InterPro" id="IPR002156">
    <property type="entry name" value="RNaseH_domain"/>
</dbReference>
<feature type="domain" description="RNase H type-1" evidence="1">
    <location>
        <begin position="138"/>
        <end position="252"/>
    </location>
</feature>
<dbReference type="PANTHER" id="PTHR47074:SF48">
    <property type="entry name" value="POLYNUCLEOTIDYL TRANSFERASE, RIBONUCLEASE H-LIKE SUPERFAMILY PROTEIN"/>
    <property type="match status" value="1"/>
</dbReference>
<sequence length="261" mass="29707">MQSKGFINICPRCQNKDESLIHALKDCPKAQGIIVAGGLNNKLLEGDYTECIDWLEDVFRELDKKAAADFLTLLWNSWNDRNNMVFKGKMDDAFLIWERAQALSKDFRIFNLTEPPVIPSTPMNKVWKAPPTGYIKVNVDAAVSDGCSGFGVVVRDNDGFVMGGCYKFRAEAMDVCWAELQALTEGLKMAKKLKATQLILESDNAMLVNKVNRRAQDITILGQRTTQVCEDFKNFNSVQINWIHRLCNKVADFFEYFSYYE</sequence>
<comment type="caution">
    <text evidence="2">The sequence shown here is derived from an EMBL/GenBank/DDBJ whole genome shotgun (WGS) entry which is preliminary data.</text>
</comment>